<dbReference type="SUPFAM" id="SSF52402">
    <property type="entry name" value="Adenine nucleotide alpha hydrolases-like"/>
    <property type="match status" value="1"/>
</dbReference>
<dbReference type="Pfam" id="PF00582">
    <property type="entry name" value="Usp"/>
    <property type="match status" value="1"/>
</dbReference>
<dbReference type="Gene3D" id="3.40.50.620">
    <property type="entry name" value="HUPs"/>
    <property type="match status" value="1"/>
</dbReference>
<dbReference type="AlphaFoldDB" id="A0A8W8LSM4"/>
<evidence type="ECO:0000313" key="3">
    <source>
        <dbReference type="Proteomes" id="UP000005408"/>
    </source>
</evidence>
<keyword evidence="3" id="KW-1185">Reference proteome</keyword>
<evidence type="ECO:0000313" key="2">
    <source>
        <dbReference type="EnsemblMetazoa" id="G29829.4:cds"/>
    </source>
</evidence>
<dbReference type="PRINTS" id="PR01438">
    <property type="entry name" value="UNVRSLSTRESS"/>
</dbReference>
<dbReference type="InterPro" id="IPR006015">
    <property type="entry name" value="Universal_stress_UspA"/>
</dbReference>
<dbReference type="InterPro" id="IPR014729">
    <property type="entry name" value="Rossmann-like_a/b/a_fold"/>
</dbReference>
<organism evidence="2 3">
    <name type="scientific">Magallana gigas</name>
    <name type="common">Pacific oyster</name>
    <name type="synonym">Crassostrea gigas</name>
    <dbReference type="NCBI Taxonomy" id="29159"/>
    <lineage>
        <taxon>Eukaryota</taxon>
        <taxon>Metazoa</taxon>
        <taxon>Spiralia</taxon>
        <taxon>Lophotrochozoa</taxon>
        <taxon>Mollusca</taxon>
        <taxon>Bivalvia</taxon>
        <taxon>Autobranchia</taxon>
        <taxon>Pteriomorphia</taxon>
        <taxon>Ostreida</taxon>
        <taxon>Ostreoidea</taxon>
        <taxon>Ostreidae</taxon>
        <taxon>Magallana</taxon>
    </lineage>
</organism>
<dbReference type="EnsemblMetazoa" id="G29829.4">
    <property type="protein sequence ID" value="G29829.4:cds"/>
    <property type="gene ID" value="G29829"/>
</dbReference>
<dbReference type="PANTHER" id="PTHR46989">
    <property type="entry name" value="USP DOMAIN-CONTAINING PROTEIN"/>
    <property type="match status" value="1"/>
</dbReference>
<dbReference type="EnsemblMetazoa" id="G29829.5">
    <property type="protein sequence ID" value="G29829.5:cds"/>
    <property type="gene ID" value="G29829"/>
</dbReference>
<dbReference type="Proteomes" id="UP000005408">
    <property type="component" value="Unassembled WGS sequence"/>
</dbReference>
<dbReference type="CDD" id="cd23659">
    <property type="entry name" value="USP_At3g01520-like"/>
    <property type="match status" value="1"/>
</dbReference>
<reference evidence="2" key="1">
    <citation type="submission" date="2022-08" db="UniProtKB">
        <authorList>
            <consortium name="EnsemblMetazoa"/>
        </authorList>
    </citation>
    <scope>IDENTIFICATION</scope>
    <source>
        <strain evidence="2">05x7-T-G4-1.051#20</strain>
    </source>
</reference>
<dbReference type="PANTHER" id="PTHR46989:SF3">
    <property type="entry name" value="USPA DOMAIN-CONTAINING PROTEIN"/>
    <property type="match status" value="1"/>
</dbReference>
<accession>A0A8W8LSM4</accession>
<protein>
    <recommendedName>
        <fullName evidence="1">UspA domain-containing protein</fullName>
    </recommendedName>
</protein>
<dbReference type="InterPro" id="IPR006016">
    <property type="entry name" value="UspA"/>
</dbReference>
<proteinExistence type="predicted"/>
<dbReference type="EnsemblMetazoa" id="G29829.7">
    <property type="protein sequence ID" value="G29829.7:cds"/>
    <property type="gene ID" value="G29829"/>
</dbReference>
<dbReference type="EnsemblMetazoa" id="G29829.3">
    <property type="protein sequence ID" value="G29829.3:cds"/>
    <property type="gene ID" value="G29829"/>
</dbReference>
<dbReference type="EnsemblMetazoa" id="G29829.1">
    <property type="protein sequence ID" value="G29829.1:cds"/>
    <property type="gene ID" value="G29829"/>
</dbReference>
<evidence type="ECO:0000259" key="1">
    <source>
        <dbReference type="Pfam" id="PF00582"/>
    </source>
</evidence>
<feature type="domain" description="UspA" evidence="1">
    <location>
        <begin position="6"/>
        <end position="152"/>
    </location>
</feature>
<sequence>MADKERTVVIGMDGSKQAIEAFKWFCKSMKRDTDKVVMVYTVEVTDAMTPKQWLHVPSSEQEIKTTIDKNMEKIKEKLAGFAKLMESEHATGTVRSAQSENPGEGIVKTAIELDADMIIMGSRGLGTIRRTILGSVSDYVVHHANVPVVVCPPS</sequence>
<name>A0A8W8LSM4_MAGGI</name>